<comment type="caution">
    <text evidence="4">The sequence shown here is derived from an EMBL/GenBank/DDBJ whole genome shotgun (WGS) entry which is preliminary data.</text>
</comment>
<proteinExistence type="inferred from homology"/>
<organism evidence="4 5">
    <name type="scientific">Candidatus Agrococcus pullicola</name>
    <dbReference type="NCBI Taxonomy" id="2838429"/>
    <lineage>
        <taxon>Bacteria</taxon>
        <taxon>Bacillati</taxon>
        <taxon>Actinomycetota</taxon>
        <taxon>Actinomycetes</taxon>
        <taxon>Micrococcales</taxon>
        <taxon>Microbacteriaceae</taxon>
        <taxon>Agrococcus</taxon>
    </lineage>
</organism>
<protein>
    <submittedName>
        <fullName evidence="4">Fumarylacetoacetate hydrolase family protein</fullName>
    </submittedName>
</protein>
<reference evidence="4" key="2">
    <citation type="submission" date="2021-04" db="EMBL/GenBank/DDBJ databases">
        <authorList>
            <person name="Gilroy R."/>
        </authorList>
    </citation>
    <scope>NUCLEOTIDE SEQUENCE</scope>
    <source>
        <strain evidence="4">ChiGjej1B1-98</strain>
    </source>
</reference>
<feature type="domain" description="Fumarylacetoacetase-like C-terminal" evidence="3">
    <location>
        <begin position="72"/>
        <end position="276"/>
    </location>
</feature>
<evidence type="ECO:0000313" key="5">
    <source>
        <dbReference type="Proteomes" id="UP000824005"/>
    </source>
</evidence>
<dbReference type="InterPro" id="IPR051121">
    <property type="entry name" value="FAH"/>
</dbReference>
<dbReference type="GO" id="GO:0046872">
    <property type="term" value="F:metal ion binding"/>
    <property type="evidence" value="ECO:0007669"/>
    <property type="project" value="UniProtKB-KW"/>
</dbReference>
<evidence type="ECO:0000313" key="4">
    <source>
        <dbReference type="EMBL" id="HIY65797.1"/>
    </source>
</evidence>
<gene>
    <name evidence="4" type="ORF">H9830_05915</name>
</gene>
<dbReference type="PANTHER" id="PTHR42796:SF4">
    <property type="entry name" value="FUMARYLACETOACETATE HYDROLASE DOMAIN-CONTAINING PROTEIN 2A"/>
    <property type="match status" value="1"/>
</dbReference>
<dbReference type="SUPFAM" id="SSF56529">
    <property type="entry name" value="FAH"/>
    <property type="match status" value="1"/>
</dbReference>
<dbReference type="GO" id="GO:0044281">
    <property type="term" value="P:small molecule metabolic process"/>
    <property type="evidence" value="ECO:0007669"/>
    <property type="project" value="UniProtKB-ARBA"/>
</dbReference>
<name>A0A9D1YU57_9MICO</name>
<dbReference type="GO" id="GO:0016787">
    <property type="term" value="F:hydrolase activity"/>
    <property type="evidence" value="ECO:0007669"/>
    <property type="project" value="UniProtKB-KW"/>
</dbReference>
<dbReference type="PANTHER" id="PTHR42796">
    <property type="entry name" value="FUMARYLACETOACETATE HYDROLASE DOMAIN-CONTAINING PROTEIN 2A-RELATED"/>
    <property type="match status" value="1"/>
</dbReference>
<accession>A0A9D1YU57</accession>
<dbReference type="Gene3D" id="3.90.850.10">
    <property type="entry name" value="Fumarylacetoacetase-like, C-terminal domain"/>
    <property type="match status" value="1"/>
</dbReference>
<dbReference type="Pfam" id="PF01557">
    <property type="entry name" value="FAA_hydrolase"/>
    <property type="match status" value="1"/>
</dbReference>
<comment type="similarity">
    <text evidence="1">Belongs to the FAH family.</text>
</comment>
<keyword evidence="2" id="KW-0479">Metal-binding</keyword>
<dbReference type="AlphaFoldDB" id="A0A9D1YU57"/>
<evidence type="ECO:0000259" key="3">
    <source>
        <dbReference type="Pfam" id="PF01557"/>
    </source>
</evidence>
<reference evidence="4" key="1">
    <citation type="journal article" date="2021" name="PeerJ">
        <title>Extensive microbial diversity within the chicken gut microbiome revealed by metagenomics and culture.</title>
        <authorList>
            <person name="Gilroy R."/>
            <person name="Ravi A."/>
            <person name="Getino M."/>
            <person name="Pursley I."/>
            <person name="Horton D.L."/>
            <person name="Alikhan N.F."/>
            <person name="Baker D."/>
            <person name="Gharbi K."/>
            <person name="Hall N."/>
            <person name="Watson M."/>
            <person name="Adriaenssens E.M."/>
            <person name="Foster-Nyarko E."/>
            <person name="Jarju S."/>
            <person name="Secka A."/>
            <person name="Antonio M."/>
            <person name="Oren A."/>
            <person name="Chaudhuri R.R."/>
            <person name="La Ragione R."/>
            <person name="Hildebrand F."/>
            <person name="Pallen M.J."/>
        </authorList>
    </citation>
    <scope>NUCLEOTIDE SEQUENCE</scope>
    <source>
        <strain evidence="4">ChiGjej1B1-98</strain>
    </source>
</reference>
<dbReference type="EMBL" id="DXDC01000173">
    <property type="protein sequence ID" value="HIY65797.1"/>
    <property type="molecule type" value="Genomic_DNA"/>
</dbReference>
<dbReference type="InterPro" id="IPR011234">
    <property type="entry name" value="Fumarylacetoacetase-like_C"/>
</dbReference>
<sequence length="283" mass="30124">MRFARLGPIGQETPVALHDGRAFDIRSIASDVGAELFDKLDDVRAALDAGTLPEITDGDLRVGAPIARPGAVVCIGMNYAAHAAESGSAPPEQPVIFFKHPNTVVGPDDDVPLPDHAKKLDWEVELALVVGKPVWMLESPEEGRAAIAGITVADDLSERTWQIEISGGQWSKGKATPGSTPLGPVLVTPDEVDIDNLRLTSSVNGEPRQESSTSDLIFDVGTIVYELSQYMQLDAGDLILTGTPEGVALSGRFPYLVDGDVVEMGIEGLGSQRHIVRRVTGAR</sequence>
<evidence type="ECO:0000256" key="1">
    <source>
        <dbReference type="ARBA" id="ARBA00010211"/>
    </source>
</evidence>
<keyword evidence="4" id="KW-0378">Hydrolase</keyword>
<dbReference type="Proteomes" id="UP000824005">
    <property type="component" value="Unassembled WGS sequence"/>
</dbReference>
<evidence type="ECO:0000256" key="2">
    <source>
        <dbReference type="ARBA" id="ARBA00022723"/>
    </source>
</evidence>
<dbReference type="InterPro" id="IPR036663">
    <property type="entry name" value="Fumarylacetoacetase_C_sf"/>
</dbReference>